<feature type="compositionally biased region" description="Low complexity" evidence="1">
    <location>
        <begin position="1990"/>
        <end position="2000"/>
    </location>
</feature>
<proteinExistence type="predicted"/>
<feature type="region of interest" description="Disordered" evidence="1">
    <location>
        <begin position="1990"/>
        <end position="2039"/>
    </location>
</feature>
<dbReference type="SUPFAM" id="SSF55277">
    <property type="entry name" value="GYF domain"/>
    <property type="match status" value="1"/>
</dbReference>
<feature type="compositionally biased region" description="Basic and acidic residues" evidence="1">
    <location>
        <begin position="847"/>
        <end position="865"/>
    </location>
</feature>
<evidence type="ECO:0000313" key="3">
    <source>
        <dbReference type="EMBL" id="PHJ19780.1"/>
    </source>
</evidence>
<dbReference type="VEuPathDB" id="ToxoDB:CSUI_006384"/>
<feature type="compositionally biased region" description="Basic and acidic residues" evidence="1">
    <location>
        <begin position="693"/>
        <end position="702"/>
    </location>
</feature>
<feature type="compositionally biased region" description="Polar residues" evidence="1">
    <location>
        <begin position="2174"/>
        <end position="2185"/>
    </location>
</feature>
<evidence type="ECO:0000313" key="4">
    <source>
        <dbReference type="Proteomes" id="UP000221165"/>
    </source>
</evidence>
<dbReference type="Gene3D" id="3.30.1490.40">
    <property type="match status" value="1"/>
</dbReference>
<dbReference type="Proteomes" id="UP000221165">
    <property type="component" value="Unassembled WGS sequence"/>
</dbReference>
<organism evidence="3 4">
    <name type="scientific">Cystoisospora suis</name>
    <dbReference type="NCBI Taxonomy" id="483139"/>
    <lineage>
        <taxon>Eukaryota</taxon>
        <taxon>Sar</taxon>
        <taxon>Alveolata</taxon>
        <taxon>Apicomplexa</taxon>
        <taxon>Conoidasida</taxon>
        <taxon>Coccidia</taxon>
        <taxon>Eucoccidiorida</taxon>
        <taxon>Eimeriorina</taxon>
        <taxon>Sarcocystidae</taxon>
        <taxon>Cystoisospora</taxon>
    </lineage>
</organism>
<feature type="compositionally biased region" description="Basic and acidic residues" evidence="1">
    <location>
        <begin position="379"/>
        <end position="389"/>
    </location>
</feature>
<dbReference type="EMBL" id="MIGC01003217">
    <property type="protein sequence ID" value="PHJ19780.1"/>
    <property type="molecule type" value="Genomic_DNA"/>
</dbReference>
<feature type="compositionally biased region" description="Basic and acidic residues" evidence="1">
    <location>
        <begin position="548"/>
        <end position="572"/>
    </location>
</feature>
<reference evidence="3 4" key="1">
    <citation type="journal article" date="2017" name="Int. J. Parasitol.">
        <title>The genome of the protozoan parasite Cystoisospora suis and a reverse vaccinology approach to identify vaccine candidates.</title>
        <authorList>
            <person name="Palmieri N."/>
            <person name="Shrestha A."/>
            <person name="Ruttkowski B."/>
            <person name="Beck T."/>
            <person name="Vogl C."/>
            <person name="Tomley F."/>
            <person name="Blake D.P."/>
            <person name="Joachim A."/>
        </authorList>
    </citation>
    <scope>NUCLEOTIDE SEQUENCE [LARGE SCALE GENOMIC DNA]</scope>
    <source>
        <strain evidence="3 4">Wien I</strain>
    </source>
</reference>
<keyword evidence="4" id="KW-1185">Reference proteome</keyword>
<feature type="compositionally biased region" description="Basic and acidic residues" evidence="1">
    <location>
        <begin position="997"/>
        <end position="1014"/>
    </location>
</feature>
<dbReference type="GeneID" id="94429755"/>
<accession>A0A2C6KH16</accession>
<dbReference type="InterPro" id="IPR003169">
    <property type="entry name" value="GYF"/>
</dbReference>
<feature type="compositionally biased region" description="Pro residues" evidence="1">
    <location>
        <begin position="161"/>
        <end position="171"/>
    </location>
</feature>
<feature type="compositionally biased region" description="Pro residues" evidence="1">
    <location>
        <begin position="1086"/>
        <end position="1096"/>
    </location>
</feature>
<feature type="compositionally biased region" description="Low complexity" evidence="1">
    <location>
        <begin position="921"/>
        <end position="935"/>
    </location>
</feature>
<feature type="compositionally biased region" description="Low complexity" evidence="1">
    <location>
        <begin position="242"/>
        <end position="251"/>
    </location>
</feature>
<feature type="region of interest" description="Disordered" evidence="1">
    <location>
        <begin position="1854"/>
        <end position="1900"/>
    </location>
</feature>
<feature type="compositionally biased region" description="Basic and acidic residues" evidence="1">
    <location>
        <begin position="504"/>
        <end position="514"/>
    </location>
</feature>
<dbReference type="PROSITE" id="PS50829">
    <property type="entry name" value="GYF"/>
    <property type="match status" value="1"/>
</dbReference>
<feature type="compositionally biased region" description="Basic and acidic residues" evidence="1">
    <location>
        <begin position="291"/>
        <end position="305"/>
    </location>
</feature>
<feature type="domain" description="GYF" evidence="2">
    <location>
        <begin position="2057"/>
        <end position="2105"/>
    </location>
</feature>
<protein>
    <submittedName>
        <fullName evidence="3">Gyf domain protein</fullName>
    </submittedName>
</protein>
<feature type="compositionally biased region" description="Polar residues" evidence="1">
    <location>
        <begin position="1783"/>
        <end position="1795"/>
    </location>
</feature>
<feature type="compositionally biased region" description="Pro residues" evidence="1">
    <location>
        <begin position="1472"/>
        <end position="1482"/>
    </location>
</feature>
<feature type="compositionally biased region" description="Low complexity" evidence="1">
    <location>
        <begin position="1621"/>
        <end position="1652"/>
    </location>
</feature>
<feature type="compositionally biased region" description="Basic and acidic residues" evidence="1">
    <location>
        <begin position="521"/>
        <end position="531"/>
    </location>
</feature>
<feature type="compositionally biased region" description="Polar residues" evidence="1">
    <location>
        <begin position="1461"/>
        <end position="1471"/>
    </location>
</feature>
<feature type="compositionally biased region" description="Basic and acidic residues" evidence="1">
    <location>
        <begin position="908"/>
        <end position="917"/>
    </location>
</feature>
<dbReference type="SMART" id="SM00444">
    <property type="entry name" value="GYF"/>
    <property type="match status" value="1"/>
</dbReference>
<feature type="compositionally biased region" description="Polar residues" evidence="1">
    <location>
        <begin position="793"/>
        <end position="805"/>
    </location>
</feature>
<feature type="compositionally biased region" description="Basic and acidic residues" evidence="1">
    <location>
        <begin position="1288"/>
        <end position="1304"/>
    </location>
</feature>
<dbReference type="RefSeq" id="XP_067921476.1">
    <property type="nucleotide sequence ID" value="XM_068066544.1"/>
</dbReference>
<dbReference type="InterPro" id="IPR035445">
    <property type="entry name" value="GYF-like_dom_sf"/>
</dbReference>
<feature type="region of interest" description="Disordered" evidence="1">
    <location>
        <begin position="1752"/>
        <end position="1798"/>
    </location>
</feature>
<feature type="compositionally biased region" description="Basic and acidic residues" evidence="1">
    <location>
        <begin position="889"/>
        <end position="900"/>
    </location>
</feature>
<evidence type="ECO:0000256" key="1">
    <source>
        <dbReference type="SAM" id="MobiDB-lite"/>
    </source>
</evidence>
<feature type="compositionally biased region" description="Basic and acidic residues" evidence="1">
    <location>
        <begin position="812"/>
        <end position="821"/>
    </location>
</feature>
<feature type="region of interest" description="Disordered" evidence="1">
    <location>
        <begin position="104"/>
        <end position="1661"/>
    </location>
</feature>
<feature type="region of interest" description="Disordered" evidence="1">
    <location>
        <begin position="2173"/>
        <end position="2194"/>
    </location>
</feature>
<feature type="compositionally biased region" description="Gly residues" evidence="1">
    <location>
        <begin position="1879"/>
        <end position="1888"/>
    </location>
</feature>
<feature type="compositionally biased region" description="Polar residues" evidence="1">
    <location>
        <begin position="976"/>
        <end position="989"/>
    </location>
</feature>
<evidence type="ECO:0000259" key="2">
    <source>
        <dbReference type="PROSITE" id="PS50829"/>
    </source>
</evidence>
<dbReference type="Pfam" id="PF02213">
    <property type="entry name" value="GYF"/>
    <property type="match status" value="1"/>
</dbReference>
<sequence length="2194" mass="227577">MQPRRPGDQSVDLAGTFRSVFTCAYPVVVGPSLQKPPASDLSPMLVRPLHPVALRPPLGPPAPAAFVVGPPPHGPVPVAPPHPIHGGPIPTGLPGLPGPAAIGRPPAVYGAPQPGPGFPDGPARAVVLVDGPPPQGRPPFHPERASGRPPPSEAAGAILLPPRPSAAPPVRPSSAEVLSTRFVVSSKGPESASGHPPDSRRQAEEGSGGTGVFLAPATGRVPGRPPPYADDRRGPPPPSPGPVLSLHPGPGARRPFREGAHPGGLREGGPREPPSAFGRDDPGNHAVPDGFPRRSVRDVHPGGEVREEDSDVRSRPNCPRLEPSGGHRPPPRGEELRGGMVKGGPSQELRDRCGLPGDVPVLLPATGERGPHPSIGMDGEFRSPRRDDSGGGILPRGDMPPRAGGAPPQAVMRGTEGRPLPPYDAGPGRGYSSPPVGGGYGRPGEHDRAYACGQRSGLSSFSPEDERRLGPPGRFPVENERGNMPSAFSREGGAIASPSSGMRDGGRFPPDPRDQAYVSERFPRPGNDRGRPPLSAPGGQDCPLFPGRHPDERMRMHPDRERALFGQDRERAGGSVPPPSSSFGGFGSHPGNDMGYMQPFRGGDERGPFPGRNSMPGSRYPCESGRGGVGVPPRSASPPPDGGRRGDGPPSFPTGERERGPMGPPEFGEGPPRYFARGGGPEGFPRPAQMGETRGDLRRGANDGEGATFFRGSREGGPAPPNGPIRRGDLPCSGELGPVMRSEGGSGGGAFFERRENFKDDKAFEPRGGFPPFGSGGGGRYLNNERAGPREFSMQQPQQWLSLATGQGEGQGCRDDRKGDESAGVGGTEQQPPIFKDGPFNGRGKPTGKDAVGESPEKRSNELSREGTSNKLAGDGAESLSESKQARAIKVDEGGEKKSPAESPDQADTARKTDGASRPDGGSTASASLSLSGSLEGKPGEFKTVSQEESQGRDSNRSCTDSGEKSVPKAGGIINDQPSDNQKGSSTSPMSPPVGSGDEKDHSTPKGNDMERGNRRMPCPPPGRNDRGPSINRHDGGPVNLSDNSRRVFPPPPGDAPPQRMGQGPPGGVSGEGLARCPPFGNDPNRIPPPNGPPPSLLGRGYPLDHPPSRGGPAVRGLIMNGRDERPLLGERPGPLQNGNSAGEGAQWGSGPQLPDGEGGNRSVRPPPPPSGPWVGGKTGEKMNGFPRYGPPMRGNGNPEQAGSLSNDRAPPPFMGPHPRMEQSNVNNNARGPPGFQMGNQEASPLGARPGFGENNERPRGPRGPFPSPRPGLDNSAPFSGVGSAPENVRDRPDFPHNSKDRFEGPGAGAEQERDREPAPAPGGMPPYLHRGRPDSEASRPPGNWGTRGGFGPRDGPPTRETDAGSSSFHHRGGDRAPELESFSPMFNPSGPAFQGDQGCTRGGRDSHVGGSRGFSSLDTKATRPYPSHPGDGKNSLPPSRGEEGPMNENNRMPGLRPTDHFNSSGGKSNTRPPPPPPPPPTENQRRGGLAGGSPGGPSRPSQGGEGTPTPDNAAAATAAGLFNMFGQNRMASSASSSEQQGPSNGLQPPPPDPFQALLMMQAAAAGGGAGGRPRNPTDSSSKNGPPGSSSTSSPLGGHDTPHFRSSENPFAGGGSTPDLQQFYQQLQQQGGGQTPQQSGGCINTGGSSPPGNGFPGGISQQGMAGPYAAALSALLGGAQYNSNSTSLASDNRHSGQPSSGMSPNQFFEQLQQLMLGKQASSPPNLTPQGMLLAAQGAMMNNPGFLASLFGRGGGGGYGQQQPQQASSTGGGGTRPTGGEASAPSSGRNPSNTDNAALAWGMNTGMDLNTQQWQALLASQLFGRPDLATAQGQQNSTTLIGGNNPFQQFLLQQAQQQQFNSPHNSKATAPPNGMLQDTPGGGSVGQGGKPSQSGNNQGAAQTPEAFAALMSQGGISPQQNPFLQSIVQAMGGGGISGLSGGAGQTIPGGTLGMFPGVGQSSGGDGAQQQQNAFLEFLKQMGFPIPQSAGAALASAGGTSSQPGAGPDVSSPPVKTSQASKDDGKEKEAHATPSKNRLLQELSKVDPAMLNPAANREAHTWWYLDNSNQCQGPFDTLQMLRWFDGGFFDPQRPLRRDDEAGFTPLADGKRLTEVAARIINTSRQATGPNLQGQAGAPFSFFNNPNQVFGSRDMSLEAKVQHAQVALAPLFMMAKKQQNQDRQQMPLPQNKRRKFQ</sequence>
<feature type="compositionally biased region" description="Basic and acidic residues" evidence="1">
    <location>
        <begin position="1024"/>
        <end position="1036"/>
    </location>
</feature>
<name>A0A2C6KH16_9APIC</name>
<feature type="compositionally biased region" description="Polar residues" evidence="1">
    <location>
        <begin position="1198"/>
        <end position="1207"/>
    </location>
</feature>
<feature type="compositionally biased region" description="Low complexity" evidence="1">
    <location>
        <begin position="1580"/>
        <end position="1598"/>
    </location>
</feature>
<feature type="compositionally biased region" description="Basic and acidic residues" evidence="1">
    <location>
        <begin position="2019"/>
        <end position="2029"/>
    </location>
</feature>
<dbReference type="OrthoDB" id="6415790at2759"/>
<feature type="compositionally biased region" description="Basic and acidic residues" evidence="1">
    <location>
        <begin position="950"/>
        <end position="967"/>
    </location>
</feature>
<feature type="compositionally biased region" description="Basic and acidic residues" evidence="1">
    <location>
        <begin position="752"/>
        <end position="765"/>
    </location>
</feature>
<comment type="caution">
    <text evidence="3">The sequence shown here is derived from an EMBL/GenBank/DDBJ whole genome shotgun (WGS) entry which is preliminary data.</text>
</comment>
<feature type="region of interest" description="Disordered" evidence="1">
    <location>
        <begin position="1685"/>
        <end position="1704"/>
    </location>
</feature>
<gene>
    <name evidence="3" type="ORF">CSUI_006384</name>
</gene>